<keyword evidence="1" id="KW-1133">Transmembrane helix</keyword>
<proteinExistence type="predicted"/>
<organism evidence="2 3">
    <name type="scientific">Acinetobacter oleivorans (strain JCM 16667 / KCTC 23045 / DR1)</name>
    <dbReference type="NCBI Taxonomy" id="436717"/>
    <lineage>
        <taxon>Bacteria</taxon>
        <taxon>Pseudomonadati</taxon>
        <taxon>Pseudomonadota</taxon>
        <taxon>Gammaproteobacteria</taxon>
        <taxon>Moraxellales</taxon>
        <taxon>Moraxellaceae</taxon>
        <taxon>Acinetobacter</taxon>
    </lineage>
</organism>
<dbReference type="KEGG" id="acd:AOLE_07565"/>
<dbReference type="Proteomes" id="UP000000392">
    <property type="component" value="Chromosome"/>
</dbReference>
<protein>
    <submittedName>
        <fullName evidence="2">Uncharacterized protein</fullName>
    </submittedName>
</protein>
<evidence type="ECO:0000313" key="2">
    <source>
        <dbReference type="EMBL" id="ADI90404.1"/>
    </source>
</evidence>
<reference evidence="2 3" key="1">
    <citation type="journal article" date="2010" name="J. Bacteriol.">
        <title>Complete genome sequence of the diesel-degrading Acinetobacter sp. strain DR1.</title>
        <authorList>
            <person name="Jung J."/>
            <person name="Baek J.H."/>
            <person name="Park W."/>
        </authorList>
    </citation>
    <scope>NUCLEOTIDE SEQUENCE [LARGE SCALE GENOMIC DNA]</scope>
    <source>
        <strain evidence="3">JCM 16667 / KCTC 23045 / DR1</strain>
    </source>
</reference>
<dbReference type="EMBL" id="CP002080">
    <property type="protein sequence ID" value="ADI90404.1"/>
    <property type="molecule type" value="Genomic_DNA"/>
</dbReference>
<evidence type="ECO:0000256" key="1">
    <source>
        <dbReference type="SAM" id="Phobius"/>
    </source>
</evidence>
<name>A0AAN0P7Q6_ACISD</name>
<evidence type="ECO:0000313" key="3">
    <source>
        <dbReference type="Proteomes" id="UP000000392"/>
    </source>
</evidence>
<dbReference type="RefSeq" id="WP_013197530.1">
    <property type="nucleotide sequence ID" value="NC_014259.1"/>
</dbReference>
<dbReference type="GeneID" id="9381937"/>
<gene>
    <name evidence="2" type="ordered locus">AOLE_07565</name>
</gene>
<feature type="transmembrane region" description="Helical" evidence="1">
    <location>
        <begin position="56"/>
        <end position="80"/>
    </location>
</feature>
<sequence>MKEDDGFPWWGWVTGAIIVAFYFYLLMPEVSKLSYSFAEHVAAPISIAINSSIVDIFLAVILFAIVIGSIIAPFCANYYLVKNLQKEI</sequence>
<keyword evidence="1" id="KW-0812">Transmembrane</keyword>
<feature type="transmembrane region" description="Helical" evidence="1">
    <location>
        <begin position="7"/>
        <end position="27"/>
    </location>
</feature>
<dbReference type="AlphaFoldDB" id="A0AAN0P7Q6"/>
<keyword evidence="1" id="KW-0472">Membrane</keyword>
<accession>A0AAN0P7Q6</accession>